<keyword evidence="7" id="KW-1185">Reference proteome</keyword>
<dbReference type="InterPro" id="IPR001387">
    <property type="entry name" value="Cro/C1-type_HTH"/>
</dbReference>
<feature type="domain" description="Novel STAND NTPase 1" evidence="5">
    <location>
        <begin position="98"/>
        <end position="478"/>
    </location>
</feature>
<dbReference type="Pfam" id="PF00400">
    <property type="entry name" value="WD40"/>
    <property type="match status" value="1"/>
</dbReference>
<name>M3VB28_GORML</name>
<evidence type="ECO:0000256" key="3">
    <source>
        <dbReference type="PROSITE-ProRule" id="PRU00221"/>
    </source>
</evidence>
<dbReference type="eggNOG" id="COG2319">
    <property type="taxonomic scope" value="Bacteria"/>
</dbReference>
<dbReference type="SMART" id="SM00320">
    <property type="entry name" value="WD40"/>
    <property type="match status" value="9"/>
</dbReference>
<dbReference type="AlphaFoldDB" id="M3VB28"/>
<keyword evidence="4" id="KW-0812">Transmembrane</keyword>
<dbReference type="Proteomes" id="UP000035009">
    <property type="component" value="Unassembled WGS sequence"/>
</dbReference>
<keyword evidence="1 3" id="KW-0853">WD repeat</keyword>
<evidence type="ECO:0000256" key="2">
    <source>
        <dbReference type="ARBA" id="ARBA00022737"/>
    </source>
</evidence>
<proteinExistence type="predicted"/>
<protein>
    <recommendedName>
        <fullName evidence="5">Novel STAND NTPase 1 domain-containing protein</fullName>
    </recommendedName>
</protein>
<evidence type="ECO:0000259" key="5">
    <source>
        <dbReference type="Pfam" id="PF20703"/>
    </source>
</evidence>
<dbReference type="InterPro" id="IPR027417">
    <property type="entry name" value="P-loop_NTPase"/>
</dbReference>
<dbReference type="SUPFAM" id="SSF101908">
    <property type="entry name" value="Putative isomerase YbhE"/>
    <property type="match status" value="1"/>
</dbReference>
<dbReference type="PANTHER" id="PTHR19879">
    <property type="entry name" value="TRANSCRIPTION INITIATION FACTOR TFIID"/>
    <property type="match status" value="1"/>
</dbReference>
<dbReference type="InterPro" id="IPR049052">
    <property type="entry name" value="nSTAND1"/>
</dbReference>
<evidence type="ECO:0000313" key="6">
    <source>
        <dbReference type="EMBL" id="GAC79538.1"/>
    </source>
</evidence>
<evidence type="ECO:0000256" key="1">
    <source>
        <dbReference type="ARBA" id="ARBA00022574"/>
    </source>
</evidence>
<dbReference type="SUPFAM" id="SSF69322">
    <property type="entry name" value="Tricorn protease domain 2"/>
    <property type="match status" value="1"/>
</dbReference>
<feature type="transmembrane region" description="Helical" evidence="4">
    <location>
        <begin position="530"/>
        <end position="553"/>
    </location>
</feature>
<dbReference type="PROSITE" id="PS50082">
    <property type="entry name" value="WD_REPEATS_2"/>
    <property type="match status" value="1"/>
</dbReference>
<dbReference type="RefSeq" id="WP_008378027.1">
    <property type="nucleotide sequence ID" value="NZ_BAOP01000010.1"/>
</dbReference>
<dbReference type="EMBL" id="BAOP01000010">
    <property type="protein sequence ID" value="GAC79538.1"/>
    <property type="molecule type" value="Genomic_DNA"/>
</dbReference>
<dbReference type="OrthoDB" id="134501at2"/>
<comment type="caution">
    <text evidence="6">The sequence shown here is derived from an EMBL/GenBank/DDBJ whole genome shotgun (WGS) entry which is preliminary data.</text>
</comment>
<dbReference type="InterPro" id="IPR001680">
    <property type="entry name" value="WD40_rpt"/>
</dbReference>
<feature type="repeat" description="WD" evidence="3">
    <location>
        <begin position="1154"/>
        <end position="1188"/>
    </location>
</feature>
<accession>M3VB28</accession>
<dbReference type="CDD" id="cd00093">
    <property type="entry name" value="HTH_XRE"/>
    <property type="match status" value="1"/>
</dbReference>
<evidence type="ECO:0000256" key="4">
    <source>
        <dbReference type="SAM" id="Phobius"/>
    </source>
</evidence>
<keyword evidence="4" id="KW-0472">Membrane</keyword>
<dbReference type="PROSITE" id="PS50294">
    <property type="entry name" value="WD_REPEATS_REGION"/>
    <property type="match status" value="1"/>
</dbReference>
<keyword evidence="4" id="KW-1133">Transmembrane helix</keyword>
<dbReference type="Pfam" id="PF20703">
    <property type="entry name" value="nSTAND1"/>
    <property type="match status" value="1"/>
</dbReference>
<organism evidence="6 7">
    <name type="scientific">Gordonia malaquae NBRC 108250</name>
    <dbReference type="NCBI Taxonomy" id="1223542"/>
    <lineage>
        <taxon>Bacteria</taxon>
        <taxon>Bacillati</taxon>
        <taxon>Actinomycetota</taxon>
        <taxon>Actinomycetes</taxon>
        <taxon>Mycobacteriales</taxon>
        <taxon>Gordoniaceae</taxon>
        <taxon>Gordonia</taxon>
    </lineage>
</organism>
<dbReference type="SUPFAM" id="SSF52540">
    <property type="entry name" value="P-loop containing nucleoside triphosphate hydrolases"/>
    <property type="match status" value="1"/>
</dbReference>
<reference evidence="6 7" key="1">
    <citation type="submission" date="2013-02" db="EMBL/GenBank/DDBJ databases">
        <title>Whole genome shotgun sequence of Gordonia malaquae NBRC 108250.</title>
        <authorList>
            <person name="Yoshida I."/>
            <person name="Hosoyama A."/>
            <person name="Tsuchikane K."/>
            <person name="Ando Y."/>
            <person name="Baba S."/>
            <person name="Ohji S."/>
            <person name="Hamada M."/>
            <person name="Tamura T."/>
            <person name="Yamazoe A."/>
            <person name="Yamazaki S."/>
            <person name="Fujita N."/>
        </authorList>
    </citation>
    <scope>NUCLEOTIDE SEQUENCE [LARGE SCALE GENOMIC DNA]</scope>
    <source>
        <strain evidence="6 7">NBRC 108250</strain>
    </source>
</reference>
<sequence>MHPEAVSSREELGRALTELRTTAGLSVRDVASTADALHGTIAGWFAGQHAPTRASRDMFNRVLAACGVTESVEQEAWWAAVERTGRRGGRRRTRAVSPYPGLDPLGPNDRSWFFGRDDLIDRLVAIVAEQSRARQRDIDGTGERGAFRAALVVGGSGAGKSSLVRAGLMAATGESGELAGWQAVVFTPGDDPAAAFDAALSGVDLDSATPVVVIVDQMEELWTQSDERSRDAYDSRFTELIDGRNVIPVGVLRADFYGRAAEMPGLASVLADGQVVVPPMTRDQLRAVIVGPAAHAGLLVDDDLVDLLLDEVAPSDGSQQAGAGVLPLLSYALRATWEQSDGRRLTVADYVATGRIGGAVELAAERVYADLTPDDRSVARRTLLSMVNVDEDTVSRRPVRLAELETADTSDPVARVIDAFADARLITVSGTHAQFAHETLLTAWPRLGEWLDADRERLLMHRRLRTLRDTWESNGKPDDLLPGRGRLELFRTLPDDEVSGVTREFLDAAQAVAVREDDVERARIRQLRRFALYAGVFGVVALVAAVTALVFGIRAGNAREQADRARLDTVSRQIAVQADQLRDRDPHLSAQLAMIAYRQSTTLEARSTLSDTLSAPVPARFTGDGGSTLLAQSPGRVAAAGGSGQVRIFDVGDNGVRRVVGDFRAGDATADGHLGGVTLAPDGRTLYVGGRGAVTVWNIADPRRPAKTAELTGVDGDANALAVSPDGAMLAAAATGTGLYVWAADTAGRWNRVALPRAAGQLDGAVAFSPDGRSMASSTTSHRIDLWRISGRDLVSTGEIALGGSSNQLAQGLDYLPDGRLAAALRSRTVDVYSVTDPAAPRLTAQFGGFSSWARSVRSNAAGTHLIATGADNTVAVYDLARPTDPPRTLPTAANSSSALFVGDHVVVASDDGRVMDWPPARSVVHVGMKTVFQAPAGSDGRRMFAADTSADGAITQWRSVDGGYVRAGPDLAPPTGTVFSGAVVTTPEADVLAIGTADGTVMFADVSDPARPHIVGAVAAHDALNETVDYSAQSHLAVTGGTASRVVTVVDAKDLTAPRVVGRFDAGAGVWWASLSPDGRRLAVATTTGQVRLVDLTTPDRPRAYPDPIRFGGAALSTRFDSTGDRLVATSEDRVVAIADISDPESPRETARLTGPAGQPYSAAFSPDGTRLVAGGSNSEVWVWDVSGTPTESMVIRSFPGNVYDVRFIGDHTVLAAGAGGRVESWSLEPDDLIAAQCARVGDQITEDEWKTYIPGLDYAPPCPAAT</sequence>
<dbReference type="InterPro" id="IPR019775">
    <property type="entry name" value="WD40_repeat_CS"/>
</dbReference>
<keyword evidence="2" id="KW-0677">Repeat</keyword>
<dbReference type="Gene3D" id="2.130.10.10">
    <property type="entry name" value="YVTN repeat-like/Quinoprotein amine dehydrogenase"/>
    <property type="match status" value="3"/>
</dbReference>
<dbReference type="InterPro" id="IPR015943">
    <property type="entry name" value="WD40/YVTN_repeat-like_dom_sf"/>
</dbReference>
<evidence type="ECO:0000313" key="7">
    <source>
        <dbReference type="Proteomes" id="UP000035009"/>
    </source>
</evidence>
<dbReference type="STRING" id="410332.SAMN04488550_2106"/>
<gene>
    <name evidence="6" type="ORF">GM1_010_01280</name>
</gene>
<dbReference type="PROSITE" id="PS00678">
    <property type="entry name" value="WD_REPEATS_1"/>
    <property type="match status" value="1"/>
</dbReference>
<dbReference type="PANTHER" id="PTHR19879:SF9">
    <property type="entry name" value="TRANSCRIPTION INITIATION FACTOR TFIID SUBUNIT 5"/>
    <property type="match status" value="1"/>
</dbReference>